<comment type="caution">
    <text evidence="10">The sequence shown here is derived from an EMBL/GenBank/DDBJ whole genome shotgun (WGS) entry which is preliminary data.</text>
</comment>
<dbReference type="InterPro" id="IPR044264">
    <property type="entry name" value="HemG"/>
</dbReference>
<dbReference type="EC" id="1.3.5.3" evidence="7"/>
<dbReference type="InterPro" id="IPR029039">
    <property type="entry name" value="Flavoprotein-like_sf"/>
</dbReference>
<dbReference type="Pfam" id="PF12724">
    <property type="entry name" value="Flavodoxin_5"/>
    <property type="match status" value="1"/>
</dbReference>
<dbReference type="RefSeq" id="WP_341626418.1">
    <property type="nucleotide sequence ID" value="NZ_JBAKBA010000001.1"/>
</dbReference>
<evidence type="ECO:0000256" key="6">
    <source>
        <dbReference type="ARBA" id="ARBA00023244"/>
    </source>
</evidence>
<evidence type="ECO:0000256" key="3">
    <source>
        <dbReference type="ARBA" id="ARBA00022741"/>
    </source>
</evidence>
<sequence>MSIEAKSNDTITGEAVPNEATPNETISNNTLVLYSSVDGQTLKIINHIKQSILGDVTVLNIDDNPQIDFSLYQKVLVGASVRYGNFRPNIIKFVNKHKQQLDAVSNAFFVVCLTARKPEKAIPENNAYMKKFDQLSEWQPQLKGVFAGALLYSRYNWWQTLLIQLIMKMTGGSTDKTQDLELTDWQKVDIFSKEFSAL</sequence>
<comment type="function">
    <text evidence="7">Catalyzes the 6-electron oxidation of protoporphyrinogen IX to form protoporphyrin IX; under anaerobic conditions uses menaquinone as an electron acceptor, under aerobic conditions uses ubiquinone as an electron acceptor.</text>
</comment>
<comment type="cofactor">
    <cofactor evidence="7">
        <name>FMN</name>
        <dbReference type="ChEBI" id="CHEBI:58210"/>
    </cofactor>
    <text evidence="7">Binds 1 FMN non-covalently per subunit.</text>
</comment>
<dbReference type="GO" id="GO:0016491">
    <property type="term" value="F:oxidoreductase activity"/>
    <property type="evidence" value="ECO:0007669"/>
    <property type="project" value="UniProtKB-KW"/>
</dbReference>
<dbReference type="Gene3D" id="3.40.50.360">
    <property type="match status" value="1"/>
</dbReference>
<keyword evidence="5" id="KW-0472">Membrane</keyword>
<keyword evidence="11" id="KW-1185">Reference proteome</keyword>
<dbReference type="SUPFAM" id="SSF52218">
    <property type="entry name" value="Flavoproteins"/>
    <property type="match status" value="1"/>
</dbReference>
<feature type="domain" description="Flavodoxin" evidence="9">
    <location>
        <begin position="31"/>
        <end position="176"/>
    </location>
</feature>
<dbReference type="Proteomes" id="UP001366060">
    <property type="component" value="Unassembled WGS sequence"/>
</dbReference>
<comment type="catalytic activity">
    <reaction evidence="7">
        <text>protoporphyrinogen IX + 3 a quinone = protoporphyrin IX + 3 a quinol</text>
        <dbReference type="Rhea" id="RHEA:65032"/>
        <dbReference type="ChEBI" id="CHEBI:24646"/>
        <dbReference type="ChEBI" id="CHEBI:57306"/>
        <dbReference type="ChEBI" id="CHEBI:57307"/>
        <dbReference type="ChEBI" id="CHEBI:132124"/>
        <dbReference type="EC" id="1.3.5.3"/>
    </reaction>
</comment>
<dbReference type="HAMAP" id="MF_00853">
    <property type="entry name" value="HemG"/>
    <property type="match status" value="1"/>
</dbReference>
<keyword evidence="3 7" id="KW-0547">Nucleotide-binding</keyword>
<protein>
    <recommendedName>
        <fullName evidence="7">Protoporphyrinogen IX dehydrogenase [quinone]</fullName>
        <ecNumber evidence="7">1.3.5.3</ecNumber>
    </recommendedName>
    <alternativeName>
        <fullName evidence="7">Protoporphyrinogen IX dehydrogenase [menaquinone]</fullName>
    </alternativeName>
    <alternativeName>
        <fullName evidence="7">Protoporphyrinogen IX dehydrogenase [ubiquinone]</fullName>
    </alternativeName>
    <alternativeName>
        <fullName evidence="7">Protoporphyrinogen oxidase</fullName>
        <shortName evidence="7">PPO</shortName>
    </alternativeName>
</protein>
<evidence type="ECO:0000256" key="7">
    <source>
        <dbReference type="HAMAP-Rule" id="MF_00853"/>
    </source>
</evidence>
<dbReference type="InterPro" id="IPR026816">
    <property type="entry name" value="Flavodoxin_dom"/>
</dbReference>
<evidence type="ECO:0000313" key="10">
    <source>
        <dbReference type="EMBL" id="MEL0657650.1"/>
    </source>
</evidence>
<accession>A0ABU9H708</accession>
<reference evidence="10 11" key="1">
    <citation type="submission" date="2024-02" db="EMBL/GenBank/DDBJ databases">
        <title>Bacteria isolated from the canopy kelp, Nereocystis luetkeana.</title>
        <authorList>
            <person name="Pfister C.A."/>
            <person name="Younker I.T."/>
            <person name="Light S.H."/>
        </authorList>
    </citation>
    <scope>NUCLEOTIDE SEQUENCE [LARGE SCALE GENOMIC DNA]</scope>
    <source>
        <strain evidence="10 11">TI.2.07</strain>
    </source>
</reference>
<keyword evidence="2 7" id="KW-0288">FMN</keyword>
<evidence type="ECO:0000256" key="8">
    <source>
        <dbReference type="SAM" id="MobiDB-lite"/>
    </source>
</evidence>
<organism evidence="10 11">
    <name type="scientific">Psychromonas arctica</name>
    <dbReference type="NCBI Taxonomy" id="168275"/>
    <lineage>
        <taxon>Bacteria</taxon>
        <taxon>Pseudomonadati</taxon>
        <taxon>Pseudomonadota</taxon>
        <taxon>Gammaproteobacteria</taxon>
        <taxon>Alteromonadales</taxon>
        <taxon>Psychromonadaceae</taxon>
        <taxon>Psychromonas</taxon>
    </lineage>
</organism>
<keyword evidence="4 7" id="KW-0560">Oxidoreductase</keyword>
<evidence type="ECO:0000256" key="5">
    <source>
        <dbReference type="ARBA" id="ARBA00023136"/>
    </source>
</evidence>
<dbReference type="EMBL" id="JBAKBA010000001">
    <property type="protein sequence ID" value="MEL0657650.1"/>
    <property type="molecule type" value="Genomic_DNA"/>
</dbReference>
<comment type="catalytic activity">
    <reaction evidence="7">
        <text>protoporphyrinogen IX + 3 a menaquinone = protoporphyrin IX + 3 a menaquinol</text>
        <dbReference type="Rhea" id="RHEA:27409"/>
        <dbReference type="Rhea" id="RHEA-COMP:9537"/>
        <dbReference type="Rhea" id="RHEA-COMP:9539"/>
        <dbReference type="ChEBI" id="CHEBI:16374"/>
        <dbReference type="ChEBI" id="CHEBI:18151"/>
        <dbReference type="ChEBI" id="CHEBI:57306"/>
        <dbReference type="ChEBI" id="CHEBI:57307"/>
        <dbReference type="EC" id="1.3.5.3"/>
    </reaction>
</comment>
<evidence type="ECO:0000256" key="1">
    <source>
        <dbReference type="ARBA" id="ARBA00022630"/>
    </source>
</evidence>
<evidence type="ECO:0000256" key="4">
    <source>
        <dbReference type="ARBA" id="ARBA00023002"/>
    </source>
</evidence>
<evidence type="ECO:0000313" key="11">
    <source>
        <dbReference type="Proteomes" id="UP001366060"/>
    </source>
</evidence>
<comment type="pathway">
    <text evidence="7">Porphyrin-containing compound metabolism; protoporphyrin-IX biosynthesis; protoporphyrin-IX from protoporphyrinogen-IX: step 1/1.</text>
</comment>
<evidence type="ECO:0000256" key="2">
    <source>
        <dbReference type="ARBA" id="ARBA00022643"/>
    </source>
</evidence>
<comment type="catalytic activity">
    <reaction evidence="7">
        <text>protoporphyrinogen IX + 3 a ubiquinone = protoporphyrin IX + 3 a ubiquinol</text>
        <dbReference type="Rhea" id="RHEA:63936"/>
        <dbReference type="Rhea" id="RHEA-COMP:9565"/>
        <dbReference type="Rhea" id="RHEA-COMP:9566"/>
        <dbReference type="ChEBI" id="CHEBI:16389"/>
        <dbReference type="ChEBI" id="CHEBI:17976"/>
        <dbReference type="ChEBI" id="CHEBI:57306"/>
        <dbReference type="ChEBI" id="CHEBI:57307"/>
    </reaction>
</comment>
<gene>
    <name evidence="7 10" type="primary">hemG</name>
    <name evidence="10" type="ORF">V6255_00735</name>
</gene>
<name>A0ABU9H708_9GAMM</name>
<keyword evidence="7" id="KW-1003">Cell membrane</keyword>
<keyword evidence="1 7" id="KW-0285">Flavoprotein</keyword>
<proteinExistence type="inferred from homology"/>
<evidence type="ECO:0000259" key="9">
    <source>
        <dbReference type="Pfam" id="PF12724"/>
    </source>
</evidence>
<comment type="subcellular location">
    <subcellularLocation>
        <location evidence="7">Cell membrane</location>
        <topology evidence="7">Peripheral membrane protein</topology>
    </subcellularLocation>
</comment>
<dbReference type="NCBIfam" id="NF008316">
    <property type="entry name" value="PRK11104.1"/>
    <property type="match status" value="1"/>
</dbReference>
<keyword evidence="6 7" id="KW-0627">Porphyrin biosynthesis</keyword>
<dbReference type="PANTHER" id="PTHR38030">
    <property type="entry name" value="PROTOPORPHYRINOGEN IX DEHYDROGENASE [MENAQUINONE]"/>
    <property type="match status" value="1"/>
</dbReference>
<comment type="similarity">
    <text evidence="7">Belongs to the HemG family.</text>
</comment>
<dbReference type="InterPro" id="IPR052200">
    <property type="entry name" value="Protoporphyrinogen_IX_DH"/>
</dbReference>
<dbReference type="PANTHER" id="PTHR38030:SF2">
    <property type="entry name" value="PROTOPORPHYRINOGEN IX DEHYDROGENASE [QUINONE]"/>
    <property type="match status" value="1"/>
</dbReference>
<feature type="region of interest" description="Disordered" evidence="8">
    <location>
        <begin position="1"/>
        <end position="22"/>
    </location>
</feature>